<gene>
    <name evidence="2" type="ORF">B9Q08_04240</name>
</gene>
<name>A0A2R6AWD0_9ARCH</name>
<protein>
    <submittedName>
        <fullName evidence="2">Uncharacterized protein</fullName>
    </submittedName>
</protein>
<dbReference type="Proteomes" id="UP000240490">
    <property type="component" value="Unassembled WGS sequence"/>
</dbReference>
<keyword evidence="1" id="KW-0472">Membrane</keyword>
<reference evidence="2 3" key="1">
    <citation type="submission" date="2017-04" db="EMBL/GenBank/DDBJ databases">
        <title>Novel microbial lineages endemic to geothermal iron-oxide mats fill important gaps in the evolutionary history of Archaea.</title>
        <authorList>
            <person name="Jay Z.J."/>
            <person name="Beam J.P."/>
            <person name="Dlakic M."/>
            <person name="Rusch D.B."/>
            <person name="Kozubal M.A."/>
            <person name="Inskeep W.P."/>
        </authorList>
    </citation>
    <scope>NUCLEOTIDE SEQUENCE [LARGE SCALE GENOMIC DNA]</scope>
    <source>
        <strain evidence="2">ECH_B_SAG-M15</strain>
    </source>
</reference>
<keyword evidence="1" id="KW-1133">Transmembrane helix</keyword>
<keyword evidence="1" id="KW-0812">Transmembrane</keyword>
<organism evidence="2 3">
    <name type="scientific">Candidatus Marsarchaeota G2 archaeon ECH_B_SAG-M15</name>
    <dbReference type="NCBI Taxonomy" id="1978162"/>
    <lineage>
        <taxon>Archaea</taxon>
        <taxon>Candidatus Marsarchaeota</taxon>
        <taxon>Candidatus Marsarchaeota group 2</taxon>
    </lineage>
</organism>
<feature type="transmembrane region" description="Helical" evidence="1">
    <location>
        <begin position="58"/>
        <end position="77"/>
    </location>
</feature>
<evidence type="ECO:0000313" key="2">
    <source>
        <dbReference type="EMBL" id="PSN90684.1"/>
    </source>
</evidence>
<comment type="caution">
    <text evidence="2">The sequence shown here is derived from an EMBL/GenBank/DDBJ whole genome shotgun (WGS) entry which is preliminary data.</text>
</comment>
<feature type="transmembrane region" description="Helical" evidence="1">
    <location>
        <begin position="5"/>
        <end position="28"/>
    </location>
</feature>
<evidence type="ECO:0000313" key="3">
    <source>
        <dbReference type="Proteomes" id="UP000240490"/>
    </source>
</evidence>
<proteinExistence type="predicted"/>
<dbReference type="AlphaFoldDB" id="A0A2R6AWD0"/>
<accession>A0A2R6AWD0</accession>
<evidence type="ECO:0000256" key="1">
    <source>
        <dbReference type="SAM" id="Phobius"/>
    </source>
</evidence>
<dbReference type="EMBL" id="NEXJ01000074">
    <property type="protein sequence ID" value="PSN90684.1"/>
    <property type="molecule type" value="Genomic_DNA"/>
</dbReference>
<sequence>MDREFVITAIVLTAVGIFFALLGTGYHISGQGLDYNIVFSFEPFWTHPNISGATVAPIYYVNFVGVAQLIAAAVLYYKGLTAKETENENTKR</sequence>